<proteinExistence type="predicted"/>
<comment type="caution">
    <text evidence="2">The sequence shown here is derived from an EMBL/GenBank/DDBJ whole genome shotgun (WGS) entry which is preliminary data.</text>
</comment>
<gene>
    <name evidence="2" type="ORF">JOF45_001161</name>
</gene>
<sequence>MVEIFSDPTYLDDLDGIKIWLPHAIFFAFAGSVIVGILVVLAVRFLWPYTNAPVAELMEDKKDWAIVLTSGAIVMVIQYFAWLNSVPMPDEVDAAREAEDQAAAENRQSTEEQFTDRYGEITFLSCTGRQCREEDDLYEELTEEWVGGYATRDVSFYDADGVLVEDAYLLRQDSDDDDVEFTVKLMVRTGADAAEEYRPEGA</sequence>
<protein>
    <submittedName>
        <fullName evidence="2">Uncharacterized protein</fullName>
    </submittedName>
</protein>
<name>A0ABS4T129_9MICC</name>
<keyword evidence="1" id="KW-0812">Transmembrane</keyword>
<evidence type="ECO:0000313" key="3">
    <source>
        <dbReference type="Proteomes" id="UP001519331"/>
    </source>
</evidence>
<reference evidence="2 3" key="1">
    <citation type="submission" date="2021-03" db="EMBL/GenBank/DDBJ databases">
        <title>Sequencing the genomes of 1000 actinobacteria strains.</title>
        <authorList>
            <person name="Klenk H.-P."/>
        </authorList>
    </citation>
    <scope>NUCLEOTIDE SEQUENCE [LARGE SCALE GENOMIC DNA]</scope>
    <source>
        <strain evidence="2 3">DSM 12544</strain>
    </source>
</reference>
<dbReference type="Proteomes" id="UP001519331">
    <property type="component" value="Unassembled WGS sequence"/>
</dbReference>
<organism evidence="2 3">
    <name type="scientific">Nesterenkonia lacusekhoensis</name>
    <dbReference type="NCBI Taxonomy" id="150832"/>
    <lineage>
        <taxon>Bacteria</taxon>
        <taxon>Bacillati</taxon>
        <taxon>Actinomycetota</taxon>
        <taxon>Actinomycetes</taxon>
        <taxon>Micrococcales</taxon>
        <taxon>Micrococcaceae</taxon>
        <taxon>Nesterenkonia</taxon>
    </lineage>
</organism>
<keyword evidence="1" id="KW-0472">Membrane</keyword>
<keyword evidence="1" id="KW-1133">Transmembrane helix</keyword>
<dbReference type="RefSeq" id="WP_210048479.1">
    <property type="nucleotide sequence ID" value="NZ_JAGINX010000001.1"/>
</dbReference>
<feature type="transmembrane region" description="Helical" evidence="1">
    <location>
        <begin position="64"/>
        <end position="82"/>
    </location>
</feature>
<keyword evidence="3" id="KW-1185">Reference proteome</keyword>
<evidence type="ECO:0000313" key="2">
    <source>
        <dbReference type="EMBL" id="MBP2318142.1"/>
    </source>
</evidence>
<dbReference type="EMBL" id="JAGINX010000001">
    <property type="protein sequence ID" value="MBP2318142.1"/>
    <property type="molecule type" value="Genomic_DNA"/>
</dbReference>
<accession>A0ABS4T129</accession>
<evidence type="ECO:0000256" key="1">
    <source>
        <dbReference type="SAM" id="Phobius"/>
    </source>
</evidence>
<feature type="transmembrane region" description="Helical" evidence="1">
    <location>
        <begin position="20"/>
        <end position="43"/>
    </location>
</feature>